<dbReference type="Gene3D" id="4.10.60.10">
    <property type="entry name" value="Zinc finger, CCHC-type"/>
    <property type="match status" value="1"/>
</dbReference>
<proteinExistence type="predicted"/>
<evidence type="ECO:0000259" key="1">
    <source>
        <dbReference type="SMART" id="SM00343"/>
    </source>
</evidence>
<accession>A0AAU9VEJ5</accession>
<dbReference type="GO" id="GO:0003676">
    <property type="term" value="F:nucleic acid binding"/>
    <property type="evidence" value="ECO:0007669"/>
    <property type="project" value="InterPro"/>
</dbReference>
<dbReference type="AlphaFoldDB" id="A0AAU9VEJ5"/>
<comment type="caution">
    <text evidence="2">The sequence shown here is derived from an EMBL/GenBank/DDBJ whole genome shotgun (WGS) entry which is preliminary data.</text>
</comment>
<feature type="domain" description="CCHC-type" evidence="1">
    <location>
        <begin position="107"/>
        <end position="123"/>
    </location>
</feature>
<dbReference type="Proteomes" id="UP001153954">
    <property type="component" value="Unassembled WGS sequence"/>
</dbReference>
<name>A0AAU9VEJ5_EUPED</name>
<reference evidence="2" key="1">
    <citation type="submission" date="2022-03" db="EMBL/GenBank/DDBJ databases">
        <authorList>
            <person name="Tunstrom K."/>
        </authorList>
    </citation>
    <scope>NUCLEOTIDE SEQUENCE</scope>
</reference>
<gene>
    <name evidence="2" type="ORF">EEDITHA_LOCUS22340</name>
</gene>
<keyword evidence="3" id="KW-1185">Reference proteome</keyword>
<dbReference type="EMBL" id="CAKOGL010000031">
    <property type="protein sequence ID" value="CAH2108400.1"/>
    <property type="molecule type" value="Genomic_DNA"/>
</dbReference>
<feature type="domain" description="CCHC-type" evidence="1">
    <location>
        <begin position="85"/>
        <end position="101"/>
    </location>
</feature>
<dbReference type="GO" id="GO:0008270">
    <property type="term" value="F:zinc ion binding"/>
    <property type="evidence" value="ECO:0007669"/>
    <property type="project" value="InterPro"/>
</dbReference>
<sequence length="177" mass="19625">MGHKTKDSTAFTDAVRSATTSIALKRDFTTSLKIKSVNLTKTILRGQRAAFCEIDETNAIKALDKARIKIGWINCRIWPVVRITRCYRCLGYGHPTRTCKGQDRSKFCYKCGGVSHKSVDCAEQPKCFLCTSDKDAKNSLPHMSGSGVCKVFRAALAEATILQKRCAYFKKISTGVC</sequence>
<evidence type="ECO:0000313" key="3">
    <source>
        <dbReference type="Proteomes" id="UP001153954"/>
    </source>
</evidence>
<dbReference type="SMART" id="SM00343">
    <property type="entry name" value="ZnF_C2HC"/>
    <property type="match status" value="2"/>
</dbReference>
<dbReference type="SUPFAM" id="SSF57756">
    <property type="entry name" value="Retrovirus zinc finger-like domains"/>
    <property type="match status" value="1"/>
</dbReference>
<protein>
    <recommendedName>
        <fullName evidence="1">CCHC-type domain-containing protein</fullName>
    </recommendedName>
</protein>
<dbReference type="InterPro" id="IPR001878">
    <property type="entry name" value="Znf_CCHC"/>
</dbReference>
<evidence type="ECO:0000313" key="2">
    <source>
        <dbReference type="EMBL" id="CAH2108400.1"/>
    </source>
</evidence>
<organism evidence="2 3">
    <name type="scientific">Euphydryas editha</name>
    <name type="common">Edith's checkerspot</name>
    <dbReference type="NCBI Taxonomy" id="104508"/>
    <lineage>
        <taxon>Eukaryota</taxon>
        <taxon>Metazoa</taxon>
        <taxon>Ecdysozoa</taxon>
        <taxon>Arthropoda</taxon>
        <taxon>Hexapoda</taxon>
        <taxon>Insecta</taxon>
        <taxon>Pterygota</taxon>
        <taxon>Neoptera</taxon>
        <taxon>Endopterygota</taxon>
        <taxon>Lepidoptera</taxon>
        <taxon>Glossata</taxon>
        <taxon>Ditrysia</taxon>
        <taxon>Papilionoidea</taxon>
        <taxon>Nymphalidae</taxon>
        <taxon>Nymphalinae</taxon>
        <taxon>Euphydryas</taxon>
    </lineage>
</organism>
<dbReference type="InterPro" id="IPR036875">
    <property type="entry name" value="Znf_CCHC_sf"/>
</dbReference>